<dbReference type="CDD" id="cd12421">
    <property type="entry name" value="RRM1_PTBP1_hnRNPL_like"/>
    <property type="match status" value="1"/>
</dbReference>
<dbReference type="GO" id="GO:0003729">
    <property type="term" value="F:mRNA binding"/>
    <property type="evidence" value="ECO:0000318"/>
    <property type="project" value="GO_Central"/>
</dbReference>
<dbReference type="eggNOG" id="KOG1190">
    <property type="taxonomic scope" value="Eukaryota"/>
</dbReference>
<evidence type="ECO:0000256" key="1">
    <source>
        <dbReference type="PROSITE-ProRule" id="PRU00176"/>
    </source>
</evidence>
<dbReference type="InParanoid" id="F0ZXD8"/>
<evidence type="ECO:0000313" key="5">
    <source>
        <dbReference type="Proteomes" id="UP000001064"/>
    </source>
</evidence>
<dbReference type="KEGG" id="dpp:DICPUDRAFT_82723"/>
<keyword evidence="1" id="KW-0694">RNA-binding</keyword>
<dbReference type="Proteomes" id="UP000001064">
    <property type="component" value="Unassembled WGS sequence"/>
</dbReference>
<reference evidence="5" key="1">
    <citation type="journal article" date="2011" name="Genome Biol.">
        <title>Comparative genomics of the social amoebae Dictyostelium discoideum and Dictyostelium purpureum.</title>
        <authorList>
            <consortium name="US DOE Joint Genome Institute (JGI-PGF)"/>
            <person name="Sucgang R."/>
            <person name="Kuo A."/>
            <person name="Tian X."/>
            <person name="Salerno W."/>
            <person name="Parikh A."/>
            <person name="Feasley C.L."/>
            <person name="Dalin E."/>
            <person name="Tu H."/>
            <person name="Huang E."/>
            <person name="Barry K."/>
            <person name="Lindquist E."/>
            <person name="Shapiro H."/>
            <person name="Bruce D."/>
            <person name="Schmutz J."/>
            <person name="Salamov A."/>
            <person name="Fey P."/>
            <person name="Gaudet P."/>
            <person name="Anjard C."/>
            <person name="Babu M.M."/>
            <person name="Basu S."/>
            <person name="Bushmanova Y."/>
            <person name="van der Wel H."/>
            <person name="Katoh-Kurasawa M."/>
            <person name="Dinh C."/>
            <person name="Coutinho P.M."/>
            <person name="Saito T."/>
            <person name="Elias M."/>
            <person name="Schaap P."/>
            <person name="Kay R.R."/>
            <person name="Henrissat B."/>
            <person name="Eichinger L."/>
            <person name="Rivero F."/>
            <person name="Putnam N.H."/>
            <person name="West C.M."/>
            <person name="Loomis W.F."/>
            <person name="Chisholm R.L."/>
            <person name="Shaulsky G."/>
            <person name="Strassmann J.E."/>
            <person name="Queller D.C."/>
            <person name="Kuspa A."/>
            <person name="Grigoriev I.V."/>
        </authorList>
    </citation>
    <scope>NUCLEOTIDE SEQUENCE [LARGE SCALE GENOMIC DNA]</scope>
    <source>
        <strain evidence="5">QSDP1</strain>
    </source>
</reference>
<dbReference type="CDD" id="cd12425">
    <property type="entry name" value="RRM4_PTBP1_like"/>
    <property type="match status" value="1"/>
</dbReference>
<dbReference type="Pfam" id="PF00076">
    <property type="entry name" value="RRM_1"/>
    <property type="match status" value="2"/>
</dbReference>
<feature type="domain" description="RRM" evidence="3">
    <location>
        <begin position="544"/>
        <end position="618"/>
    </location>
</feature>
<sequence>MLKIRDNSNELSDSLEQDKKEDQNNNYSNNDTIEDNDQDNSEINNSIDNYNIENSNIENETLVSESDNIIQNIQLDSEKDIKEKNNESDNQNLTTEEVNKDTSNESDDNNSNNNNNGNTNTNDNNGNQLNKIQEQEQNEDSKNDSLPNKRSLEQQEDFEESISKKQKNLVHTPSKVVHLRNLPPDCTEQEIISLIEPFGAIENMIIIKGKSQALVQMVEISSAISFIQYYTTVQGSIRSKTIYTQFSNRKEISPAKETPNCILLITINNYLYNVTIEELYKVFSNFGTVNKVLLFTKSGNYQSLIEMKTPEEAVKAKNNLDGMNINNTCSLKIQFSSLTSLKIKYNNEKSRDFTVIDHNYQLQIQQQQQHQQQYQQAAGYTLDPLQQQQQHQPQPQSQQNTLTPPGLLNPPIPGSSPPMLIPTSPTVQAQISPYIVPLDVPYNQNQSYYSNNTNNNGYYNYNGTNNHDLQLQQPQMQSLNLQQQQNMAINIQQQQQQQQQQQYQPLLQIPANTAHHQYLIQPQNSQNSQNSQLQQRLQPSQNSNVLIVAGLPMDNVSPDDLFTLFGIYGDPIRVKILFNRKDTALIQMNTSQQAELVLQYLHSFPFKGHNIRVNISKHKVVQLPRPGEDNGELTKDYTGSPMHRFKLPGSKNYLNIHPPSNFLHLSNLPDSNNNLDLENRIRQLFSVHGEVKSFKFFQNDMKMALLEMASLEQAINSLVSLHGYTLMGDTAIKVSFAKPTTRKTPFFS</sequence>
<dbReference type="PANTHER" id="PTHR15592">
    <property type="entry name" value="MATRIN 3/NUCLEAR PROTEIN 220-RELATED"/>
    <property type="match status" value="1"/>
</dbReference>
<dbReference type="InterPro" id="IPR035979">
    <property type="entry name" value="RBD_domain_sf"/>
</dbReference>
<dbReference type="SMART" id="SM00360">
    <property type="entry name" value="RRM"/>
    <property type="match status" value="4"/>
</dbReference>
<feature type="compositionally biased region" description="Pro residues" evidence="2">
    <location>
        <begin position="407"/>
        <end position="420"/>
    </location>
</feature>
<feature type="compositionally biased region" description="Low complexity" evidence="2">
    <location>
        <begin position="109"/>
        <end position="127"/>
    </location>
</feature>
<protein>
    <recommendedName>
        <fullName evidence="3">RRM domain-containing protein</fullName>
    </recommendedName>
</protein>
<evidence type="ECO:0000259" key="3">
    <source>
        <dbReference type="PROSITE" id="PS50102"/>
    </source>
</evidence>
<dbReference type="Pfam" id="PF13893">
    <property type="entry name" value="RRM_5"/>
    <property type="match status" value="2"/>
</dbReference>
<feature type="region of interest" description="Disordered" evidence="2">
    <location>
        <begin position="1"/>
        <end position="47"/>
    </location>
</feature>
<dbReference type="SUPFAM" id="SSF54928">
    <property type="entry name" value="RNA-binding domain, RBD"/>
    <property type="match status" value="3"/>
</dbReference>
<dbReference type="InterPro" id="IPR012677">
    <property type="entry name" value="Nucleotide-bd_a/b_plait_sf"/>
</dbReference>
<dbReference type="STRING" id="5786.F0ZXD8"/>
<gene>
    <name evidence="4" type="ORF">DICPUDRAFT_82723</name>
</gene>
<name>F0ZXD8_DICPU</name>
<accession>F0ZXD8</accession>
<feature type="domain" description="RRM" evidence="3">
    <location>
        <begin position="661"/>
        <end position="739"/>
    </location>
</feature>
<keyword evidence="5" id="KW-1185">Reference proteome</keyword>
<proteinExistence type="predicted"/>
<evidence type="ECO:0000313" key="4">
    <source>
        <dbReference type="EMBL" id="EGC31389.1"/>
    </source>
</evidence>
<dbReference type="FunFam" id="3.30.70.330:FF:000341">
    <property type="entry name" value="Hephaestus, isoform C"/>
    <property type="match status" value="1"/>
</dbReference>
<dbReference type="AlphaFoldDB" id="F0ZXD8"/>
<feature type="compositionally biased region" description="Low complexity" evidence="2">
    <location>
        <begin position="385"/>
        <end position="406"/>
    </location>
</feature>
<feature type="region of interest" description="Disordered" evidence="2">
    <location>
        <begin position="81"/>
        <end position="170"/>
    </location>
</feature>
<feature type="region of interest" description="Disordered" evidence="2">
    <location>
        <begin position="385"/>
        <end position="424"/>
    </location>
</feature>
<feature type="domain" description="RRM" evidence="3">
    <location>
        <begin position="175"/>
        <end position="249"/>
    </location>
</feature>
<feature type="domain" description="RRM" evidence="3">
    <location>
        <begin position="263"/>
        <end position="338"/>
    </location>
</feature>
<dbReference type="OrthoDB" id="296632at2759"/>
<dbReference type="EMBL" id="GL871257">
    <property type="protein sequence ID" value="EGC31389.1"/>
    <property type="molecule type" value="Genomic_DNA"/>
</dbReference>
<dbReference type="GO" id="GO:0043484">
    <property type="term" value="P:regulation of RNA splicing"/>
    <property type="evidence" value="ECO:0000318"/>
    <property type="project" value="GO_Central"/>
</dbReference>
<dbReference type="RefSeq" id="XP_003292087.1">
    <property type="nucleotide sequence ID" value="XM_003292039.1"/>
</dbReference>
<dbReference type="GeneID" id="10505839"/>
<evidence type="ECO:0000256" key="2">
    <source>
        <dbReference type="SAM" id="MobiDB-lite"/>
    </source>
</evidence>
<dbReference type="CDD" id="cd12423">
    <property type="entry name" value="RRM3_PTBP1_like"/>
    <property type="match status" value="1"/>
</dbReference>
<organism evidence="4 5">
    <name type="scientific">Dictyostelium purpureum</name>
    <name type="common">Slime mold</name>
    <dbReference type="NCBI Taxonomy" id="5786"/>
    <lineage>
        <taxon>Eukaryota</taxon>
        <taxon>Amoebozoa</taxon>
        <taxon>Evosea</taxon>
        <taxon>Eumycetozoa</taxon>
        <taxon>Dictyostelia</taxon>
        <taxon>Dictyosteliales</taxon>
        <taxon>Dictyosteliaceae</taxon>
        <taxon>Dictyostelium</taxon>
    </lineage>
</organism>
<dbReference type="Gene3D" id="3.30.70.330">
    <property type="match status" value="4"/>
</dbReference>
<dbReference type="GO" id="GO:0005634">
    <property type="term" value="C:nucleus"/>
    <property type="evidence" value="ECO:0000318"/>
    <property type="project" value="GO_Central"/>
</dbReference>
<dbReference type="FunCoup" id="F0ZXD8">
    <property type="interactions" value="118"/>
</dbReference>
<dbReference type="VEuPathDB" id="AmoebaDB:DICPUDRAFT_82723"/>
<dbReference type="PROSITE" id="PS50102">
    <property type="entry name" value="RRM"/>
    <property type="match status" value="4"/>
</dbReference>
<dbReference type="OMA" id="MNDKPFC"/>
<dbReference type="InterPro" id="IPR000504">
    <property type="entry name" value="RRM_dom"/>
</dbReference>